<accession>A0A0L0BN64</accession>
<name>A0A0L0BN64_LUCCU</name>
<proteinExistence type="predicted"/>
<comment type="caution">
    <text evidence="1">The sequence shown here is derived from an EMBL/GenBank/DDBJ whole genome shotgun (WGS) entry which is preliminary data.</text>
</comment>
<organism evidence="1 2">
    <name type="scientific">Lucilia cuprina</name>
    <name type="common">Green bottle fly</name>
    <name type="synonym">Australian sheep blowfly</name>
    <dbReference type="NCBI Taxonomy" id="7375"/>
    <lineage>
        <taxon>Eukaryota</taxon>
        <taxon>Metazoa</taxon>
        <taxon>Ecdysozoa</taxon>
        <taxon>Arthropoda</taxon>
        <taxon>Hexapoda</taxon>
        <taxon>Insecta</taxon>
        <taxon>Pterygota</taxon>
        <taxon>Neoptera</taxon>
        <taxon>Endopterygota</taxon>
        <taxon>Diptera</taxon>
        <taxon>Brachycera</taxon>
        <taxon>Muscomorpha</taxon>
        <taxon>Oestroidea</taxon>
        <taxon>Calliphoridae</taxon>
        <taxon>Luciliinae</taxon>
        <taxon>Lucilia</taxon>
    </lineage>
</organism>
<gene>
    <name evidence="1" type="ORF">FF38_05539</name>
</gene>
<reference evidence="1 2" key="1">
    <citation type="journal article" date="2015" name="Nat. Commun.">
        <title>Lucilia cuprina genome unlocks parasitic fly biology to underpin future interventions.</title>
        <authorList>
            <person name="Anstead C.A."/>
            <person name="Korhonen P.K."/>
            <person name="Young N.D."/>
            <person name="Hall R.S."/>
            <person name="Jex A.R."/>
            <person name="Murali S.C."/>
            <person name="Hughes D.S."/>
            <person name="Lee S.F."/>
            <person name="Perry T."/>
            <person name="Stroehlein A.J."/>
            <person name="Ansell B.R."/>
            <person name="Breugelmans B."/>
            <person name="Hofmann A."/>
            <person name="Qu J."/>
            <person name="Dugan S."/>
            <person name="Lee S.L."/>
            <person name="Chao H."/>
            <person name="Dinh H."/>
            <person name="Han Y."/>
            <person name="Doddapaneni H.V."/>
            <person name="Worley K.C."/>
            <person name="Muzny D.M."/>
            <person name="Ioannidis P."/>
            <person name="Waterhouse R.M."/>
            <person name="Zdobnov E.M."/>
            <person name="James P.J."/>
            <person name="Bagnall N.H."/>
            <person name="Kotze A.C."/>
            <person name="Gibbs R.A."/>
            <person name="Richards S."/>
            <person name="Batterham P."/>
            <person name="Gasser R.B."/>
        </authorList>
    </citation>
    <scope>NUCLEOTIDE SEQUENCE [LARGE SCALE GENOMIC DNA]</scope>
    <source>
        <strain evidence="1 2">LS</strain>
        <tissue evidence="1">Full body</tissue>
    </source>
</reference>
<dbReference type="Proteomes" id="UP000037069">
    <property type="component" value="Unassembled WGS sequence"/>
</dbReference>
<protein>
    <submittedName>
        <fullName evidence="1">Uncharacterized protein</fullName>
    </submittedName>
</protein>
<keyword evidence="2" id="KW-1185">Reference proteome</keyword>
<dbReference type="AlphaFoldDB" id="A0A0L0BN64"/>
<evidence type="ECO:0000313" key="1">
    <source>
        <dbReference type="EMBL" id="KNC21550.1"/>
    </source>
</evidence>
<evidence type="ECO:0000313" key="2">
    <source>
        <dbReference type="Proteomes" id="UP000037069"/>
    </source>
</evidence>
<dbReference type="EMBL" id="JRES01001604">
    <property type="protein sequence ID" value="KNC21550.1"/>
    <property type="molecule type" value="Genomic_DNA"/>
</dbReference>
<sequence length="230" mass="26388">MFVAKKEAIVANIRLAAPQLVLDGNIPQCDTARIINEEVLKYDDFRTTPTSALISCLLLALPGIKHPDDKNNPAKIFAEPYYPQYETNRSLAGSGVSYKELRGISTPLFILDKDKATIKAIKFAFPDSDLRLCYWHTARSGGFEDYAFFLSRKNFEEHDDCYQPYLKNCRRRLLTEVQVRKLCYQHNSDFYMNHCGDLKKVVYVNGTDVVQLSFQQSSLYFQATEMLTII</sequence>